<dbReference type="PANTHER" id="PTHR21231">
    <property type="entry name" value="XPA-BINDING PROTEIN 1-RELATED"/>
    <property type="match status" value="1"/>
</dbReference>
<evidence type="ECO:0000256" key="2">
    <source>
        <dbReference type="ARBA" id="ARBA00005290"/>
    </source>
</evidence>
<proteinExistence type="inferred from homology"/>
<evidence type="ECO:0000313" key="9">
    <source>
        <dbReference type="EnsemblMetazoa" id="XP_019851388.1"/>
    </source>
</evidence>
<comment type="similarity">
    <text evidence="2 8">Belongs to the GPN-loop GTPase family.</text>
</comment>
<evidence type="ECO:0000256" key="8">
    <source>
        <dbReference type="RuleBase" id="RU365059"/>
    </source>
</evidence>
<gene>
    <name evidence="9" type="primary">100642012</name>
</gene>
<organism evidence="9 10">
    <name type="scientific">Amphimedon queenslandica</name>
    <name type="common">Sponge</name>
    <dbReference type="NCBI Taxonomy" id="400682"/>
    <lineage>
        <taxon>Eukaryota</taxon>
        <taxon>Metazoa</taxon>
        <taxon>Porifera</taxon>
        <taxon>Demospongiae</taxon>
        <taxon>Heteroscleromorpha</taxon>
        <taxon>Haplosclerida</taxon>
        <taxon>Niphatidae</taxon>
        <taxon>Amphimedon</taxon>
    </lineage>
</organism>
<keyword evidence="10" id="KW-1185">Reference proteome</keyword>
<dbReference type="GO" id="GO:0003924">
    <property type="term" value="F:GTPase activity"/>
    <property type="evidence" value="ECO:0007669"/>
    <property type="project" value="TreeGrafter"/>
</dbReference>
<sequence>MATAQLVLGPPGSGKSTYCAGMREFLSSIGRKVSVVNLDPANESLPYKEDINITDLVRLEEVMERLKLGPNGGLVYCMEYLETNVDWLVKDMAVKDASHYYIIDCPGQVELYTHHSSLRNITNRLKEEGMKASEGFVFFFVLFVLSLPPQVVSVHLIDCENCTDPSKFISSLLVSLSCMLQIELPHVNILTKIDLLSKYKELPFDIDYYTDVMDLSYLLSLLSDESFFNRYKKLNEAIISIVEDHSLVSFLTLSIQDKESVHKVSTEIDRASGYIMNQDERDALTSSFLSSYPAEYQYMKNMGVREKLTENKD</sequence>
<evidence type="ECO:0000313" key="10">
    <source>
        <dbReference type="Proteomes" id="UP000007879"/>
    </source>
</evidence>
<dbReference type="AlphaFoldDB" id="A0AAN0J3V5"/>
<protein>
    <recommendedName>
        <fullName evidence="3 8">GPN-loop GTPase 2</fullName>
    </recommendedName>
</protein>
<dbReference type="InterPro" id="IPR027417">
    <property type="entry name" value="P-loop_NTPase"/>
</dbReference>
<dbReference type="Gene3D" id="3.40.50.300">
    <property type="entry name" value="P-loop containing nucleotide triphosphate hydrolases"/>
    <property type="match status" value="1"/>
</dbReference>
<dbReference type="Pfam" id="PF03029">
    <property type="entry name" value="ATP_bind_1"/>
    <property type="match status" value="2"/>
</dbReference>
<dbReference type="PANTHER" id="PTHR21231:SF3">
    <property type="entry name" value="GPN-LOOP GTPASE 2"/>
    <property type="match status" value="1"/>
</dbReference>
<comment type="subunit">
    <text evidence="7">Heterodimers with GPN1 or GPN3. Binds to RNA polymerase II (RNAPII).</text>
</comment>
<name>A0AAN0J3V5_AMPQE</name>
<dbReference type="EnsemblMetazoa" id="XM_019995829.1">
    <property type="protein sequence ID" value="XP_019851388.1"/>
    <property type="gene ID" value="LOC100642012"/>
</dbReference>
<accession>A0AAN0J3V5</accession>
<reference evidence="10" key="1">
    <citation type="journal article" date="2010" name="Nature">
        <title>The Amphimedon queenslandica genome and the evolution of animal complexity.</title>
        <authorList>
            <person name="Srivastava M."/>
            <person name="Simakov O."/>
            <person name="Chapman J."/>
            <person name="Fahey B."/>
            <person name="Gauthier M.E."/>
            <person name="Mitros T."/>
            <person name="Richards G.S."/>
            <person name="Conaco C."/>
            <person name="Dacre M."/>
            <person name="Hellsten U."/>
            <person name="Larroux C."/>
            <person name="Putnam N.H."/>
            <person name="Stanke M."/>
            <person name="Adamska M."/>
            <person name="Darling A."/>
            <person name="Degnan S.M."/>
            <person name="Oakley T.H."/>
            <person name="Plachetzki D.C."/>
            <person name="Zhai Y."/>
            <person name="Adamski M."/>
            <person name="Calcino A."/>
            <person name="Cummins S.F."/>
            <person name="Goodstein D.M."/>
            <person name="Harris C."/>
            <person name="Jackson D.J."/>
            <person name="Leys S.P."/>
            <person name="Shu S."/>
            <person name="Woodcroft B.J."/>
            <person name="Vervoort M."/>
            <person name="Kosik K.S."/>
            <person name="Manning G."/>
            <person name="Degnan B.M."/>
            <person name="Rokhsar D.S."/>
        </authorList>
    </citation>
    <scope>NUCLEOTIDE SEQUENCE [LARGE SCALE GENOMIC DNA]</scope>
</reference>
<keyword evidence="5 8" id="KW-0378">Hydrolase</keyword>
<evidence type="ECO:0000256" key="5">
    <source>
        <dbReference type="ARBA" id="ARBA00022801"/>
    </source>
</evidence>
<dbReference type="FunFam" id="3.40.50.300:FF:000338">
    <property type="entry name" value="GPN-loop GTPase 2"/>
    <property type="match status" value="1"/>
</dbReference>
<evidence type="ECO:0000256" key="6">
    <source>
        <dbReference type="ARBA" id="ARBA00023134"/>
    </source>
</evidence>
<dbReference type="InterPro" id="IPR004130">
    <property type="entry name" value="Gpn"/>
</dbReference>
<evidence type="ECO:0000256" key="7">
    <source>
        <dbReference type="ARBA" id="ARBA00046611"/>
    </source>
</evidence>
<reference evidence="9" key="2">
    <citation type="submission" date="2024-06" db="UniProtKB">
        <authorList>
            <consortium name="EnsemblMetazoa"/>
        </authorList>
    </citation>
    <scope>IDENTIFICATION</scope>
</reference>
<dbReference type="Proteomes" id="UP000007879">
    <property type="component" value="Unassembled WGS sequence"/>
</dbReference>
<dbReference type="SUPFAM" id="SSF52540">
    <property type="entry name" value="P-loop containing nucleoside triphosphate hydrolases"/>
    <property type="match status" value="1"/>
</dbReference>
<dbReference type="GO" id="GO:0005525">
    <property type="term" value="F:GTP binding"/>
    <property type="evidence" value="ECO:0007669"/>
    <property type="project" value="UniProtKB-KW"/>
</dbReference>
<dbReference type="CDD" id="cd17871">
    <property type="entry name" value="GPN2"/>
    <property type="match status" value="1"/>
</dbReference>
<keyword evidence="4 8" id="KW-0547">Nucleotide-binding</keyword>
<dbReference type="InterPro" id="IPR030231">
    <property type="entry name" value="Gpn2"/>
</dbReference>
<keyword evidence="6 8" id="KW-0342">GTP-binding</keyword>
<comment type="function">
    <text evidence="1 8">Small GTPase required for proper localization of RNA polymerase II and III (RNAPII and RNAPIII). May act at an RNAP assembly step prior to nuclear import.</text>
</comment>
<evidence type="ECO:0000256" key="4">
    <source>
        <dbReference type="ARBA" id="ARBA00022741"/>
    </source>
</evidence>
<evidence type="ECO:0000256" key="1">
    <source>
        <dbReference type="ARBA" id="ARBA00003181"/>
    </source>
</evidence>
<dbReference type="GO" id="GO:0005737">
    <property type="term" value="C:cytoplasm"/>
    <property type="evidence" value="ECO:0007669"/>
    <property type="project" value="TreeGrafter"/>
</dbReference>
<evidence type="ECO:0000256" key="3">
    <source>
        <dbReference type="ARBA" id="ARBA00014588"/>
    </source>
</evidence>